<dbReference type="WBParaSite" id="BXY_0333400.1">
    <property type="protein sequence ID" value="BXY_0333400.1"/>
    <property type="gene ID" value="BXY_0333400"/>
</dbReference>
<evidence type="ECO:0000313" key="2">
    <source>
        <dbReference type="Proteomes" id="UP000095284"/>
    </source>
</evidence>
<evidence type="ECO:0000256" key="1">
    <source>
        <dbReference type="SAM" id="Phobius"/>
    </source>
</evidence>
<keyword evidence="1" id="KW-0472">Membrane</keyword>
<protein>
    <submittedName>
        <fullName evidence="3">G protein-coupled receptor</fullName>
    </submittedName>
</protein>
<dbReference type="AlphaFoldDB" id="A0A1I7RRI7"/>
<feature type="transmembrane region" description="Helical" evidence="1">
    <location>
        <begin position="34"/>
        <end position="54"/>
    </location>
</feature>
<proteinExistence type="predicted"/>
<keyword evidence="1" id="KW-0812">Transmembrane</keyword>
<organism evidence="2 3">
    <name type="scientific">Bursaphelenchus xylophilus</name>
    <name type="common">Pinewood nematode worm</name>
    <name type="synonym">Aphelenchoides xylophilus</name>
    <dbReference type="NCBI Taxonomy" id="6326"/>
    <lineage>
        <taxon>Eukaryota</taxon>
        <taxon>Metazoa</taxon>
        <taxon>Ecdysozoa</taxon>
        <taxon>Nematoda</taxon>
        <taxon>Chromadorea</taxon>
        <taxon>Rhabditida</taxon>
        <taxon>Tylenchina</taxon>
        <taxon>Tylenchomorpha</taxon>
        <taxon>Aphelenchoidea</taxon>
        <taxon>Aphelenchoididae</taxon>
        <taxon>Bursaphelenchus</taxon>
    </lineage>
</organism>
<accession>A0A1I7RRI7</accession>
<sequence>MLEYDARVSLNISRVWTQSNLSRDARFPLLLIEWSAHGIPWLIFSVSVFIYVCVAEYSQEIQWKWAVLLFGKVPLNVLHNYGQSFKIFYIVHKKMQ</sequence>
<reference evidence="3" key="1">
    <citation type="submission" date="2016-11" db="UniProtKB">
        <authorList>
            <consortium name="WormBaseParasite"/>
        </authorList>
    </citation>
    <scope>IDENTIFICATION</scope>
</reference>
<name>A0A1I7RRI7_BURXY</name>
<keyword evidence="1" id="KW-1133">Transmembrane helix</keyword>
<dbReference type="Proteomes" id="UP000095284">
    <property type="component" value="Unplaced"/>
</dbReference>
<evidence type="ECO:0000313" key="3">
    <source>
        <dbReference type="WBParaSite" id="BXY_0333400.1"/>
    </source>
</evidence>